<dbReference type="GeneID" id="113463943"/>
<dbReference type="AlphaFoldDB" id="A0AAJ7RWG6"/>
<gene>
    <name evidence="2" type="primary">LOC113463943</name>
</gene>
<accession>A0AAJ7RWG6</accession>
<organism evidence="1 2">
    <name type="scientific">Ceratina calcarata</name>
    <dbReference type="NCBI Taxonomy" id="156304"/>
    <lineage>
        <taxon>Eukaryota</taxon>
        <taxon>Metazoa</taxon>
        <taxon>Ecdysozoa</taxon>
        <taxon>Arthropoda</taxon>
        <taxon>Hexapoda</taxon>
        <taxon>Insecta</taxon>
        <taxon>Pterygota</taxon>
        <taxon>Neoptera</taxon>
        <taxon>Endopterygota</taxon>
        <taxon>Hymenoptera</taxon>
        <taxon>Apocrita</taxon>
        <taxon>Aculeata</taxon>
        <taxon>Apoidea</taxon>
        <taxon>Anthophila</taxon>
        <taxon>Apidae</taxon>
        <taxon>Ceratina</taxon>
        <taxon>Zadontomerus</taxon>
    </lineage>
</organism>
<keyword evidence="1" id="KW-1185">Reference proteome</keyword>
<evidence type="ECO:0000313" key="1">
    <source>
        <dbReference type="Proteomes" id="UP000694925"/>
    </source>
</evidence>
<dbReference type="RefSeq" id="XP_026666991.1">
    <property type="nucleotide sequence ID" value="XM_026811190.1"/>
</dbReference>
<dbReference type="KEGG" id="ccal:113463943"/>
<reference evidence="2" key="1">
    <citation type="submission" date="2025-08" db="UniProtKB">
        <authorList>
            <consortium name="RefSeq"/>
        </authorList>
    </citation>
    <scope>IDENTIFICATION</scope>
    <source>
        <tissue evidence="2">Whole body</tissue>
    </source>
</reference>
<proteinExistence type="predicted"/>
<evidence type="ECO:0000313" key="2">
    <source>
        <dbReference type="RefSeq" id="XP_026666991.1"/>
    </source>
</evidence>
<name>A0AAJ7RWG6_9HYME</name>
<sequence>MQDLDDYFSLVALVPMDDSRLGTLDGVRVTIVPEGYPIRVLDSEECGVLRSRIRHANARLISRIPIYEQRTGLRQIALVPMDDSRLGPLEGVRVTIVPEGFPVRVLDSEECG</sequence>
<protein>
    <submittedName>
        <fullName evidence="2">Uncharacterized protein LOC113463943</fullName>
    </submittedName>
</protein>
<feature type="non-terminal residue" evidence="2">
    <location>
        <position position="112"/>
    </location>
</feature>
<dbReference type="Proteomes" id="UP000694925">
    <property type="component" value="Unplaced"/>
</dbReference>